<proteinExistence type="predicted"/>
<protein>
    <submittedName>
        <fullName evidence="1">Uncharacterized protein</fullName>
    </submittedName>
</protein>
<dbReference type="Proteomes" id="UP000694892">
    <property type="component" value="Chromosome 9_10L"/>
</dbReference>
<reference evidence="2" key="1">
    <citation type="journal article" date="2016" name="Nature">
        <title>Genome evolution in the allotetraploid frog Xenopus laevis.</title>
        <authorList>
            <person name="Session A.M."/>
            <person name="Uno Y."/>
            <person name="Kwon T."/>
            <person name="Chapman J.A."/>
            <person name="Toyoda A."/>
            <person name="Takahashi S."/>
            <person name="Fukui A."/>
            <person name="Hikosaka A."/>
            <person name="Suzuki A."/>
            <person name="Kondo M."/>
            <person name="van Heeringen S.J."/>
            <person name="Quigley I."/>
            <person name="Heinz S."/>
            <person name="Ogino H."/>
            <person name="Ochi H."/>
            <person name="Hellsten U."/>
            <person name="Lyons J.B."/>
            <person name="Simakov O."/>
            <person name="Putnam N."/>
            <person name="Stites J."/>
            <person name="Kuroki Y."/>
            <person name="Tanaka T."/>
            <person name="Michiue T."/>
            <person name="Watanabe M."/>
            <person name="Bogdanovic O."/>
            <person name="Lister R."/>
            <person name="Georgiou G."/>
            <person name="Paranjpe S.S."/>
            <person name="van Kruijsbergen I."/>
            <person name="Shu S."/>
            <person name="Carlson J."/>
            <person name="Kinoshita T."/>
            <person name="Ohta Y."/>
            <person name="Mawaribuchi S."/>
            <person name="Jenkins J."/>
            <person name="Grimwood J."/>
            <person name="Schmutz J."/>
            <person name="Mitros T."/>
            <person name="Mozaffari S.V."/>
            <person name="Suzuki Y."/>
            <person name="Haramoto Y."/>
            <person name="Yamamoto T.S."/>
            <person name="Takagi C."/>
            <person name="Heald R."/>
            <person name="Miller K."/>
            <person name="Haudenschild C."/>
            <person name="Kitzman J."/>
            <person name="Nakayama T."/>
            <person name="Izutsu Y."/>
            <person name="Robert J."/>
            <person name="Fortriede J."/>
            <person name="Burns K."/>
            <person name="Lotay V."/>
            <person name="Karimi K."/>
            <person name="Yasuoka Y."/>
            <person name="Dichmann D.S."/>
            <person name="Flajnik M.F."/>
            <person name="Houston D.W."/>
            <person name="Shendure J."/>
            <person name="DuPasquier L."/>
            <person name="Vize P.D."/>
            <person name="Zorn A.M."/>
            <person name="Ito M."/>
            <person name="Marcotte E.M."/>
            <person name="Wallingford J.B."/>
            <person name="Ito Y."/>
            <person name="Asashima M."/>
            <person name="Ueno N."/>
            <person name="Matsuda Y."/>
            <person name="Veenstra G.J."/>
            <person name="Fujiyama A."/>
            <person name="Harland R.M."/>
            <person name="Taira M."/>
            <person name="Rokhsar D.S."/>
        </authorList>
    </citation>
    <scope>NUCLEOTIDE SEQUENCE [LARGE SCALE GENOMIC DNA]</scope>
    <source>
        <strain evidence="2">J</strain>
    </source>
</reference>
<sequence length="131" mass="14137">MIMAARGKGVWVLTVRAVGAWAGSSAQRSPRALHAVTGQGASGLSLSAAPPLPLAARAHAHTLSHCPILPPSRILMSRCQSAGPGHYAHWPPYRELVPLCWHKQAARLDSRKSATCQSAVFRRMKVENCRQ</sequence>
<evidence type="ECO:0000313" key="2">
    <source>
        <dbReference type="Proteomes" id="UP000694892"/>
    </source>
</evidence>
<dbReference type="EMBL" id="CM004482">
    <property type="protein sequence ID" value="OCT62628.1"/>
    <property type="molecule type" value="Genomic_DNA"/>
</dbReference>
<name>A0A974H2N3_XENLA</name>
<dbReference type="AlphaFoldDB" id="A0A974H2N3"/>
<evidence type="ECO:0000313" key="1">
    <source>
        <dbReference type="EMBL" id="OCT62628.1"/>
    </source>
</evidence>
<organism evidence="1 2">
    <name type="scientific">Xenopus laevis</name>
    <name type="common">African clawed frog</name>
    <dbReference type="NCBI Taxonomy" id="8355"/>
    <lineage>
        <taxon>Eukaryota</taxon>
        <taxon>Metazoa</taxon>
        <taxon>Chordata</taxon>
        <taxon>Craniata</taxon>
        <taxon>Vertebrata</taxon>
        <taxon>Euteleostomi</taxon>
        <taxon>Amphibia</taxon>
        <taxon>Batrachia</taxon>
        <taxon>Anura</taxon>
        <taxon>Pipoidea</taxon>
        <taxon>Pipidae</taxon>
        <taxon>Xenopodinae</taxon>
        <taxon>Xenopus</taxon>
        <taxon>Xenopus</taxon>
    </lineage>
</organism>
<gene>
    <name evidence="1" type="ORF">XELAEV_18043714mg</name>
</gene>
<accession>A0A974H2N3</accession>